<dbReference type="EMBL" id="LR899010">
    <property type="protein sequence ID" value="CAD7082582.1"/>
    <property type="molecule type" value="Genomic_DNA"/>
</dbReference>
<proteinExistence type="predicted"/>
<keyword evidence="3" id="KW-1185">Reference proteome</keyword>
<dbReference type="Proteomes" id="UP000594454">
    <property type="component" value="Chromosome 2"/>
</dbReference>
<dbReference type="OrthoDB" id="193499at2759"/>
<evidence type="ECO:0000313" key="3">
    <source>
        <dbReference type="Proteomes" id="UP000594454"/>
    </source>
</evidence>
<dbReference type="PRINTS" id="PR00153">
    <property type="entry name" value="CSAPPISMRASE"/>
</dbReference>
<dbReference type="GO" id="GO:0003755">
    <property type="term" value="F:peptidyl-prolyl cis-trans isomerase activity"/>
    <property type="evidence" value="ECO:0007669"/>
    <property type="project" value="InterPro"/>
</dbReference>
<dbReference type="GO" id="GO:0006457">
    <property type="term" value="P:protein folding"/>
    <property type="evidence" value="ECO:0007669"/>
    <property type="project" value="TreeGrafter"/>
</dbReference>
<dbReference type="PANTHER" id="PTHR11071:SF561">
    <property type="entry name" value="PEPTIDYL-PROLYL CIS-TRANS ISOMERASE D-RELATED"/>
    <property type="match status" value="1"/>
</dbReference>
<dbReference type="Pfam" id="PF00160">
    <property type="entry name" value="Pro_isomerase"/>
    <property type="match status" value="1"/>
</dbReference>
<organism evidence="2 3">
    <name type="scientific">Hermetia illucens</name>
    <name type="common">Black soldier fly</name>
    <dbReference type="NCBI Taxonomy" id="343691"/>
    <lineage>
        <taxon>Eukaryota</taxon>
        <taxon>Metazoa</taxon>
        <taxon>Ecdysozoa</taxon>
        <taxon>Arthropoda</taxon>
        <taxon>Hexapoda</taxon>
        <taxon>Insecta</taxon>
        <taxon>Pterygota</taxon>
        <taxon>Neoptera</taxon>
        <taxon>Endopterygota</taxon>
        <taxon>Diptera</taxon>
        <taxon>Brachycera</taxon>
        <taxon>Stratiomyomorpha</taxon>
        <taxon>Stratiomyidae</taxon>
        <taxon>Hermetiinae</taxon>
        <taxon>Hermetia</taxon>
    </lineage>
</organism>
<dbReference type="Gene3D" id="2.40.100.10">
    <property type="entry name" value="Cyclophilin-like"/>
    <property type="match status" value="1"/>
</dbReference>
<protein>
    <recommendedName>
        <fullName evidence="1">PPIase cyclophilin-type domain-containing protein</fullName>
    </recommendedName>
</protein>
<evidence type="ECO:0000313" key="2">
    <source>
        <dbReference type="EMBL" id="CAD7082582.1"/>
    </source>
</evidence>
<dbReference type="PANTHER" id="PTHR11071">
    <property type="entry name" value="PEPTIDYL-PROLYL CIS-TRANS ISOMERASE"/>
    <property type="match status" value="1"/>
</dbReference>
<dbReference type="InterPro" id="IPR029000">
    <property type="entry name" value="Cyclophilin-like_dom_sf"/>
</dbReference>
<dbReference type="GO" id="GO:0005829">
    <property type="term" value="C:cytosol"/>
    <property type="evidence" value="ECO:0007669"/>
    <property type="project" value="TreeGrafter"/>
</dbReference>
<dbReference type="PROSITE" id="PS50072">
    <property type="entry name" value="CSA_PPIASE_2"/>
    <property type="match status" value="1"/>
</dbReference>
<dbReference type="InterPro" id="IPR002130">
    <property type="entry name" value="Cyclophilin-type_PPIase_dom"/>
</dbReference>
<dbReference type="AlphaFoldDB" id="A0A7R8UM73"/>
<sequence>MSLIASRCKCSKDTDLYEIPSIVQRYSKISPQLSIHQKDRNADAYKAFMKKISGNGREIILETTMLHGDDNTAKKGGGDSKLLTRLNPSKEGSNRYSKDHFGSTIPDEFNEQRADATVFTSEEKNGALPTARQLEAEWKNTIKEMRARAKYPLTLPGLVNLEQIDEDDRPRVFLELGVENGNILGTIVLSLYLELMPITVTNFVALCENFKTKANENRKNGIPHLAGSPIHRIFPDLYFEGGDILTGHGGTGMAARGVDFYPEHMEIPHDHEGTISMSVTPDGRINSLFAISFRPLELLKGKRPAFGRVVKGLKLLETIKSYGTKNGKPKQKILITRCGLIHPK</sequence>
<feature type="domain" description="PPIase cyclophilin-type" evidence="1">
    <location>
        <begin position="180"/>
        <end position="340"/>
    </location>
</feature>
<dbReference type="GO" id="GO:0016018">
    <property type="term" value="F:cyclosporin A binding"/>
    <property type="evidence" value="ECO:0007669"/>
    <property type="project" value="TreeGrafter"/>
</dbReference>
<name>A0A7R8UM73_HERIL</name>
<dbReference type="InParanoid" id="A0A7R8UM73"/>
<evidence type="ECO:0000259" key="1">
    <source>
        <dbReference type="PROSITE" id="PS50072"/>
    </source>
</evidence>
<gene>
    <name evidence="2" type="ORF">HERILL_LOCUS5605</name>
</gene>
<reference evidence="2 3" key="1">
    <citation type="submission" date="2020-11" db="EMBL/GenBank/DDBJ databases">
        <authorList>
            <person name="Wallbank WR R."/>
            <person name="Pardo Diaz C."/>
            <person name="Kozak K."/>
            <person name="Martin S."/>
            <person name="Jiggins C."/>
            <person name="Moest M."/>
            <person name="Warren A I."/>
            <person name="Generalovic N T."/>
            <person name="Byers J.R.P. K."/>
            <person name="Montejo-Kovacevich G."/>
            <person name="Yen C E."/>
        </authorList>
    </citation>
    <scope>NUCLEOTIDE SEQUENCE [LARGE SCALE GENOMIC DNA]</scope>
</reference>
<accession>A0A7R8UM73</accession>
<dbReference type="SUPFAM" id="SSF50891">
    <property type="entry name" value="Cyclophilin-like"/>
    <property type="match status" value="1"/>
</dbReference>